<feature type="domain" description="FAD/NAD(P)-binding" evidence="3">
    <location>
        <begin position="2"/>
        <end position="286"/>
    </location>
</feature>
<dbReference type="PANTHER" id="PTHR48105">
    <property type="entry name" value="THIOREDOXIN REDUCTASE 1-RELATED-RELATED"/>
    <property type="match status" value="1"/>
</dbReference>
<dbReference type="InterPro" id="IPR036188">
    <property type="entry name" value="FAD/NAD-bd_sf"/>
</dbReference>
<evidence type="ECO:0000256" key="2">
    <source>
        <dbReference type="ARBA" id="ARBA00023002"/>
    </source>
</evidence>
<dbReference type="Pfam" id="PF07992">
    <property type="entry name" value="Pyr_redox_2"/>
    <property type="match status" value="1"/>
</dbReference>
<evidence type="ECO:0000259" key="3">
    <source>
        <dbReference type="Pfam" id="PF07992"/>
    </source>
</evidence>
<gene>
    <name evidence="4" type="ORF">ACD_2C00141G0004</name>
</gene>
<evidence type="ECO:0000313" key="4">
    <source>
        <dbReference type="EMBL" id="EKE29582.1"/>
    </source>
</evidence>
<proteinExistence type="predicted"/>
<dbReference type="AlphaFoldDB" id="K2G5P1"/>
<dbReference type="GO" id="GO:0016491">
    <property type="term" value="F:oxidoreductase activity"/>
    <property type="evidence" value="ECO:0007669"/>
    <property type="project" value="UniProtKB-KW"/>
</dbReference>
<accession>K2G5P1</accession>
<protein>
    <recommendedName>
        <fullName evidence="3">FAD/NAD(P)-binding domain-containing protein</fullName>
    </recommendedName>
</protein>
<sequence>MYDLAIIWAGSAWLPAWLYASRYKVKNIIIWELIGWALTQSHLVENYPWIKHISGMDLMKDFAEHAKESGSEIVNGRVSEIKKEDWAFKLKIAWWEEIEAKYVLIAVWNKYRHLWLMEEKDFIGRWVSYCATCDGMFFRWRDVAVVGWWNTAFTEALFLAEICTNVHIIHRRGEFRAENALVEQAKKHNNIHFHLNAQVERIEWWLYVEQIKLSTWEDLKVDWIFVAIWNEPDTSLFAPLQIDVDEEGYIVVDQRQKTNVDRLYAAWDITTNSNKFKQTLVSAAEGSIAAASIHEDILMNS</sequence>
<dbReference type="EMBL" id="AMFJ01000141">
    <property type="protein sequence ID" value="EKE29582.1"/>
    <property type="molecule type" value="Genomic_DNA"/>
</dbReference>
<name>K2G5P1_9BACT</name>
<dbReference type="InterPro" id="IPR023753">
    <property type="entry name" value="FAD/NAD-binding_dom"/>
</dbReference>
<dbReference type="SUPFAM" id="SSF51905">
    <property type="entry name" value="FAD/NAD(P)-binding domain"/>
    <property type="match status" value="1"/>
</dbReference>
<evidence type="ECO:0000256" key="1">
    <source>
        <dbReference type="ARBA" id="ARBA00022630"/>
    </source>
</evidence>
<reference evidence="4" key="1">
    <citation type="journal article" date="2012" name="Science">
        <title>Fermentation, hydrogen, and sulfur metabolism in multiple uncultivated bacterial phyla.</title>
        <authorList>
            <person name="Wrighton K.C."/>
            <person name="Thomas B.C."/>
            <person name="Sharon I."/>
            <person name="Miller C.S."/>
            <person name="Castelle C.J."/>
            <person name="VerBerkmoes N.C."/>
            <person name="Wilkins M.J."/>
            <person name="Hettich R.L."/>
            <person name="Lipton M.S."/>
            <person name="Williams K.H."/>
            <person name="Long P.E."/>
            <person name="Banfield J.F."/>
        </authorList>
    </citation>
    <scope>NUCLEOTIDE SEQUENCE [LARGE SCALE GENOMIC DNA]</scope>
</reference>
<dbReference type="PRINTS" id="PR00368">
    <property type="entry name" value="FADPNR"/>
</dbReference>
<dbReference type="Gene3D" id="3.50.50.60">
    <property type="entry name" value="FAD/NAD(P)-binding domain"/>
    <property type="match status" value="2"/>
</dbReference>
<organism evidence="4">
    <name type="scientific">uncultured bacterium</name>
    <name type="common">gcode 4</name>
    <dbReference type="NCBI Taxonomy" id="1234023"/>
    <lineage>
        <taxon>Bacteria</taxon>
        <taxon>environmental samples</taxon>
    </lineage>
</organism>
<dbReference type="InterPro" id="IPR050097">
    <property type="entry name" value="Ferredoxin-NADP_redctase_2"/>
</dbReference>
<keyword evidence="1" id="KW-0285">Flavoprotein</keyword>
<keyword evidence="2" id="KW-0560">Oxidoreductase</keyword>
<comment type="caution">
    <text evidence="4">The sequence shown here is derived from an EMBL/GenBank/DDBJ whole genome shotgun (WGS) entry which is preliminary data.</text>
</comment>
<dbReference type="PRINTS" id="PR00469">
    <property type="entry name" value="PNDRDTASEII"/>
</dbReference>